<dbReference type="Proteomes" id="UP000312032">
    <property type="component" value="Unassembled WGS sequence"/>
</dbReference>
<evidence type="ECO:0000256" key="2">
    <source>
        <dbReference type="ARBA" id="ARBA00002681"/>
    </source>
</evidence>
<accession>A0A5C4U3F5</accession>
<feature type="domain" description="Glucosamine/galactosamine-6-phosphate isomerase" evidence="8">
    <location>
        <begin position="9"/>
        <end position="223"/>
    </location>
</feature>
<dbReference type="OrthoDB" id="9810967at2"/>
<evidence type="ECO:0000313" key="9">
    <source>
        <dbReference type="EMBL" id="TNL97567.1"/>
    </source>
</evidence>
<dbReference type="InterPro" id="IPR039104">
    <property type="entry name" value="6PGL"/>
</dbReference>
<comment type="pathway">
    <text evidence="3 7">Carbohydrate degradation; pentose phosphate pathway; D-ribulose 5-phosphate from D-glucose 6-phosphate (oxidative stage): step 2/3.</text>
</comment>
<dbReference type="SUPFAM" id="SSF100950">
    <property type="entry name" value="NagB/RpiA/CoA transferase-like"/>
    <property type="match status" value="1"/>
</dbReference>
<comment type="function">
    <text evidence="2 7">Hydrolysis of 6-phosphogluconolactone to 6-phosphogluconate.</text>
</comment>
<evidence type="ECO:0000256" key="3">
    <source>
        <dbReference type="ARBA" id="ARBA00004961"/>
    </source>
</evidence>
<dbReference type="CDD" id="cd01400">
    <property type="entry name" value="6PGL"/>
    <property type="match status" value="1"/>
</dbReference>
<dbReference type="EMBL" id="VDHJ01000007">
    <property type="protein sequence ID" value="TNL97567.1"/>
    <property type="molecule type" value="Genomic_DNA"/>
</dbReference>
<dbReference type="Gene3D" id="3.40.50.1360">
    <property type="match status" value="1"/>
</dbReference>
<dbReference type="PANTHER" id="PTHR11054:SF0">
    <property type="entry name" value="6-PHOSPHOGLUCONOLACTONASE"/>
    <property type="match status" value="1"/>
</dbReference>
<dbReference type="Pfam" id="PF01182">
    <property type="entry name" value="Glucosamine_iso"/>
    <property type="match status" value="1"/>
</dbReference>
<name>A0A5C4U3F5_9CORY</name>
<dbReference type="GO" id="GO:0006098">
    <property type="term" value="P:pentose-phosphate shunt"/>
    <property type="evidence" value="ECO:0007669"/>
    <property type="project" value="UniProtKB-UniPathway"/>
</dbReference>
<dbReference type="EC" id="3.1.1.31" evidence="5 7"/>
<reference evidence="9 10" key="1">
    <citation type="submission" date="2019-06" db="EMBL/GenBank/DDBJ databases">
        <authorList>
            <person name="Li J."/>
        </authorList>
    </citation>
    <scope>NUCLEOTIDE SEQUENCE [LARGE SCALE GENOMIC DNA]</scope>
    <source>
        <strain evidence="9 10">LMG 28165</strain>
    </source>
</reference>
<evidence type="ECO:0000256" key="1">
    <source>
        <dbReference type="ARBA" id="ARBA00000832"/>
    </source>
</evidence>
<protein>
    <recommendedName>
        <fullName evidence="6 7">6-phosphogluconolactonase</fullName>
        <shortName evidence="7">6PGL</shortName>
        <ecNumber evidence="5 7">3.1.1.31</ecNumber>
    </recommendedName>
</protein>
<evidence type="ECO:0000256" key="6">
    <source>
        <dbReference type="ARBA" id="ARBA00020337"/>
    </source>
</evidence>
<comment type="similarity">
    <text evidence="4 7">Belongs to the glucosamine/galactosamine-6-phosphate isomerase family. 6-phosphogluconolactonase subfamily.</text>
</comment>
<keyword evidence="10" id="KW-1185">Reference proteome</keyword>
<comment type="catalytic activity">
    <reaction evidence="1 7">
        <text>6-phospho-D-glucono-1,5-lactone + H2O = 6-phospho-D-gluconate + H(+)</text>
        <dbReference type="Rhea" id="RHEA:12556"/>
        <dbReference type="ChEBI" id="CHEBI:15377"/>
        <dbReference type="ChEBI" id="CHEBI:15378"/>
        <dbReference type="ChEBI" id="CHEBI:57955"/>
        <dbReference type="ChEBI" id="CHEBI:58759"/>
        <dbReference type="EC" id="3.1.1.31"/>
    </reaction>
</comment>
<proteinExistence type="inferred from homology"/>
<dbReference type="InterPro" id="IPR005900">
    <property type="entry name" value="6-phosphogluconolactonase_DevB"/>
</dbReference>
<dbReference type="AlphaFoldDB" id="A0A5C4U3F5"/>
<evidence type="ECO:0000313" key="10">
    <source>
        <dbReference type="Proteomes" id="UP000312032"/>
    </source>
</evidence>
<dbReference type="PANTHER" id="PTHR11054">
    <property type="entry name" value="6-PHOSPHOGLUCONOLACTONASE"/>
    <property type="match status" value="1"/>
</dbReference>
<evidence type="ECO:0000256" key="5">
    <source>
        <dbReference type="ARBA" id="ARBA00013198"/>
    </source>
</evidence>
<dbReference type="GO" id="GO:0017057">
    <property type="term" value="F:6-phosphogluconolactonase activity"/>
    <property type="evidence" value="ECO:0007669"/>
    <property type="project" value="UniProtKB-UniRule"/>
</dbReference>
<dbReference type="InterPro" id="IPR037171">
    <property type="entry name" value="NagB/RpiA_transferase-like"/>
</dbReference>
<dbReference type="GO" id="GO:0005975">
    <property type="term" value="P:carbohydrate metabolic process"/>
    <property type="evidence" value="ECO:0007669"/>
    <property type="project" value="UniProtKB-UniRule"/>
</dbReference>
<dbReference type="InterPro" id="IPR006148">
    <property type="entry name" value="Glc/Gal-6P_isomerase"/>
</dbReference>
<keyword evidence="7 9" id="KW-0378">Hydrolase</keyword>
<comment type="caution">
    <text evidence="9">The sequence shown here is derived from an EMBL/GenBank/DDBJ whole genome shotgun (WGS) entry which is preliminary data.</text>
</comment>
<dbReference type="UniPathway" id="UPA00115">
    <property type="reaction ID" value="UER00409"/>
</dbReference>
<sequence length="236" mass="25946">MISVHRTRDIDALTDEAADRFVSVVKRVQDSGRHARVVLTGGTPGIGTLKKLRERASEIDFTRIQFFFGDERNVAVEHSDSNEGQAREALLDHVDIPQENIHSYGLGTKDMETAARDYAETLAQFAPEGFDIHLLGMGPEGHINTLFPHTDAVAERRALVVPVYDSPKPPSERVTLTLPAVWKADHVWLLVSGEEKAEAARNVIARADSTEWPAAGAEGREETIIFLDDAAAQDIA</sequence>
<dbReference type="NCBIfam" id="TIGR01198">
    <property type="entry name" value="pgl"/>
    <property type="match status" value="1"/>
</dbReference>
<gene>
    <name evidence="7 9" type="primary">pgl</name>
    <name evidence="9" type="ORF">FHE74_05595</name>
</gene>
<evidence type="ECO:0000259" key="8">
    <source>
        <dbReference type="Pfam" id="PF01182"/>
    </source>
</evidence>
<dbReference type="RefSeq" id="WP_139465530.1">
    <property type="nucleotide sequence ID" value="NZ_VDHJ01000007.1"/>
</dbReference>
<evidence type="ECO:0000256" key="4">
    <source>
        <dbReference type="ARBA" id="ARBA00010662"/>
    </source>
</evidence>
<evidence type="ECO:0000256" key="7">
    <source>
        <dbReference type="RuleBase" id="RU365095"/>
    </source>
</evidence>
<organism evidence="9 10">
    <name type="scientific">Corynebacterium tapiri</name>
    <dbReference type="NCBI Taxonomy" id="1448266"/>
    <lineage>
        <taxon>Bacteria</taxon>
        <taxon>Bacillati</taxon>
        <taxon>Actinomycetota</taxon>
        <taxon>Actinomycetes</taxon>
        <taxon>Mycobacteriales</taxon>
        <taxon>Corynebacteriaceae</taxon>
        <taxon>Corynebacterium</taxon>
    </lineage>
</organism>